<comment type="caution">
    <text evidence="1">The sequence shown here is derived from an EMBL/GenBank/DDBJ whole genome shotgun (WGS) entry which is preliminary data.</text>
</comment>
<proteinExistence type="predicted"/>
<dbReference type="Proteomes" id="UP001234202">
    <property type="component" value="Unassembled WGS sequence"/>
</dbReference>
<evidence type="ECO:0000313" key="2">
    <source>
        <dbReference type="Proteomes" id="UP001234202"/>
    </source>
</evidence>
<gene>
    <name evidence="1" type="ORF">QFC24_006037</name>
</gene>
<name>A0ACC2X4A1_9TREE</name>
<accession>A0ACC2X4A1</accession>
<reference evidence="1" key="1">
    <citation type="submission" date="2023-04" db="EMBL/GenBank/DDBJ databases">
        <title>Draft Genome sequencing of Naganishia species isolated from polar environments using Oxford Nanopore Technology.</title>
        <authorList>
            <person name="Leo P."/>
            <person name="Venkateswaran K."/>
        </authorList>
    </citation>
    <scope>NUCLEOTIDE SEQUENCE</scope>
    <source>
        <strain evidence="1">DBVPG 5303</strain>
    </source>
</reference>
<keyword evidence="2" id="KW-1185">Reference proteome</keyword>
<evidence type="ECO:0000313" key="1">
    <source>
        <dbReference type="EMBL" id="KAJ9118838.1"/>
    </source>
</evidence>
<protein>
    <submittedName>
        <fullName evidence="1">Uncharacterized protein</fullName>
    </submittedName>
</protein>
<sequence>MVKSRDEVIADFNEYVNMTADELEGWLKSDESESAGWPKEGGNGETIGHESGKRIVEILRENPDKDASKYTDEQVDHMRRVVSYCARHLAQEEKMKETKSEEELEKTKSTKSLKNWGHDPIKAIHQSSSDSAKQNAEENTNKSDAPASNGKGKGKGKSTAPEPEDESSKASNGNSDNEDDDDNDEAYNRIANRPKRKRAGRITEEDIKKLEEEGDDYDSEEDEDFEPADDDEEEGGAEDDSEDEDDEDSDEEEEEGPSKKKSR</sequence>
<organism evidence="1 2">
    <name type="scientific">Naganishia onofrii</name>
    <dbReference type="NCBI Taxonomy" id="1851511"/>
    <lineage>
        <taxon>Eukaryota</taxon>
        <taxon>Fungi</taxon>
        <taxon>Dikarya</taxon>
        <taxon>Basidiomycota</taxon>
        <taxon>Agaricomycotina</taxon>
        <taxon>Tremellomycetes</taxon>
        <taxon>Filobasidiales</taxon>
        <taxon>Filobasidiaceae</taxon>
        <taxon>Naganishia</taxon>
    </lineage>
</organism>
<dbReference type="EMBL" id="JASBWV010000027">
    <property type="protein sequence ID" value="KAJ9118838.1"/>
    <property type="molecule type" value="Genomic_DNA"/>
</dbReference>